<dbReference type="EMBL" id="JACHGG010000001">
    <property type="protein sequence ID" value="MBB6058042.1"/>
    <property type="molecule type" value="Genomic_DNA"/>
</dbReference>
<protein>
    <recommendedName>
        <fullName evidence="4">DUF4386 domain-containing protein</fullName>
    </recommendedName>
</protein>
<dbReference type="Pfam" id="PF14329">
    <property type="entry name" value="DUF4386"/>
    <property type="match status" value="1"/>
</dbReference>
<evidence type="ECO:0000256" key="1">
    <source>
        <dbReference type="SAM" id="Phobius"/>
    </source>
</evidence>
<keyword evidence="1" id="KW-0812">Transmembrane</keyword>
<accession>A0A7W9WBV7</accession>
<dbReference type="AlphaFoldDB" id="A0A7W9WBV7"/>
<proteinExistence type="predicted"/>
<dbReference type="InterPro" id="IPR025495">
    <property type="entry name" value="DUF4386"/>
</dbReference>
<comment type="caution">
    <text evidence="2">The sequence shown here is derived from an EMBL/GenBank/DDBJ whole genome shotgun (WGS) entry which is preliminary data.</text>
</comment>
<keyword evidence="3" id="KW-1185">Reference proteome</keyword>
<evidence type="ECO:0000313" key="3">
    <source>
        <dbReference type="Proteomes" id="UP000532746"/>
    </source>
</evidence>
<feature type="transmembrane region" description="Helical" evidence="1">
    <location>
        <begin position="66"/>
        <end position="83"/>
    </location>
</feature>
<keyword evidence="1" id="KW-0472">Membrane</keyword>
<dbReference type="Proteomes" id="UP000532746">
    <property type="component" value="Unassembled WGS sequence"/>
</dbReference>
<organism evidence="2 3">
    <name type="scientific">Hymenobacter luteus</name>
    <dbReference type="NCBI Taxonomy" id="1411122"/>
    <lineage>
        <taxon>Bacteria</taxon>
        <taxon>Pseudomonadati</taxon>
        <taxon>Bacteroidota</taxon>
        <taxon>Cytophagia</taxon>
        <taxon>Cytophagales</taxon>
        <taxon>Hymenobacteraceae</taxon>
        <taxon>Hymenobacter</taxon>
    </lineage>
</organism>
<sequence>MNTTLRLLPNRYIRLGGIAYLIIIIAGVLGETFVRGTLVVPGDAAATAQRITESPQLWRAGIGGDLLMHLLDVPVMFVLYILLKPVNRGVALMSLLSNVVQTAVLALNKLNLLLPLFLLNKAVYLNALDLAERQALAYVFVRAHNYGFGIGLLFFGVTCLGWGYLIRRSGYLPRVLGTLMQVAGLCYLVNSFALIIAPPVADLLTPFILLPPFVAETALAGWLVVKGATDPARQPHRPELASA</sequence>
<feature type="transmembrane region" description="Helical" evidence="1">
    <location>
        <begin position="146"/>
        <end position="166"/>
    </location>
</feature>
<gene>
    <name evidence="2" type="ORF">HNQ93_000872</name>
</gene>
<feature type="transmembrane region" description="Helical" evidence="1">
    <location>
        <begin position="203"/>
        <end position="225"/>
    </location>
</feature>
<dbReference type="RefSeq" id="WP_183401785.1">
    <property type="nucleotide sequence ID" value="NZ_JACHGG010000001.1"/>
</dbReference>
<keyword evidence="1" id="KW-1133">Transmembrane helix</keyword>
<feature type="transmembrane region" description="Helical" evidence="1">
    <location>
        <begin position="95"/>
        <end position="118"/>
    </location>
</feature>
<evidence type="ECO:0000313" key="2">
    <source>
        <dbReference type="EMBL" id="MBB6058042.1"/>
    </source>
</evidence>
<feature type="transmembrane region" description="Helical" evidence="1">
    <location>
        <begin position="178"/>
        <end position="197"/>
    </location>
</feature>
<name>A0A7W9WBV7_9BACT</name>
<evidence type="ECO:0008006" key="4">
    <source>
        <dbReference type="Google" id="ProtNLM"/>
    </source>
</evidence>
<feature type="transmembrane region" description="Helical" evidence="1">
    <location>
        <begin position="12"/>
        <end position="30"/>
    </location>
</feature>
<reference evidence="2 3" key="1">
    <citation type="submission" date="2020-08" db="EMBL/GenBank/DDBJ databases">
        <title>Genomic Encyclopedia of Type Strains, Phase IV (KMG-IV): sequencing the most valuable type-strain genomes for metagenomic binning, comparative biology and taxonomic classification.</title>
        <authorList>
            <person name="Goeker M."/>
        </authorList>
    </citation>
    <scope>NUCLEOTIDE SEQUENCE [LARGE SCALE GENOMIC DNA]</scope>
    <source>
        <strain evidence="2 3">DSM 26718</strain>
    </source>
</reference>